<dbReference type="GO" id="GO:0008061">
    <property type="term" value="F:chitin binding"/>
    <property type="evidence" value="ECO:0007669"/>
    <property type="project" value="InterPro"/>
</dbReference>
<keyword evidence="7" id="KW-1133">Transmembrane helix</keyword>
<dbReference type="Gene3D" id="3.10.50.10">
    <property type="match status" value="1"/>
</dbReference>
<keyword evidence="1" id="KW-0732">Signal</keyword>
<dbReference type="InterPro" id="IPR001579">
    <property type="entry name" value="Glyco_hydro_18_chit_AS"/>
</dbReference>
<evidence type="ECO:0000256" key="3">
    <source>
        <dbReference type="ARBA" id="ARBA00023180"/>
    </source>
</evidence>
<name>A0A0C9RT37_9HYME</name>
<feature type="domain" description="GH18" evidence="8">
    <location>
        <begin position="115"/>
        <end position="473"/>
    </location>
</feature>
<dbReference type="Pfam" id="PF00704">
    <property type="entry name" value="Glyco_hydro_18"/>
    <property type="match status" value="1"/>
</dbReference>
<organism evidence="9">
    <name type="scientific">Fopius arisanus</name>
    <dbReference type="NCBI Taxonomy" id="64838"/>
    <lineage>
        <taxon>Eukaryota</taxon>
        <taxon>Metazoa</taxon>
        <taxon>Ecdysozoa</taxon>
        <taxon>Arthropoda</taxon>
        <taxon>Hexapoda</taxon>
        <taxon>Insecta</taxon>
        <taxon>Pterygota</taxon>
        <taxon>Neoptera</taxon>
        <taxon>Endopterygota</taxon>
        <taxon>Hymenoptera</taxon>
        <taxon>Apocrita</taxon>
        <taxon>Ichneumonoidea</taxon>
        <taxon>Braconidae</taxon>
        <taxon>Opiinae</taxon>
        <taxon>Fopius</taxon>
    </lineage>
</organism>
<dbReference type="EMBL" id="GBYB01011830">
    <property type="protein sequence ID" value="JAG81597.1"/>
    <property type="molecule type" value="Transcribed_RNA"/>
</dbReference>
<sequence>MVHQIPIPQAKYELLNAVIPKHSRCSRLVCLTLPLLVIGFLFLIGGVWIDVQGTLARNHQVIFREKSGTFRDAKTFAWTRRARMYAESAKENQNVDRNSTLDAMPNISPHSPSDPLVVCYYTLPRFLNASGDLRPSDLDPRICTHIIVGFASVVNSRLSPGPFPSIYTEISALKKQFPKLKTMISAGGINEIDSGFPEMVKTHANRKIFINSVLNITRMYNLDGLDVDWEFPAWLGGKERERIYFVQLLQELRRAFDKSGRELILSVAVAAPAAIIDESYNVPQIAEHVDFINLMSYDYHYYVWYLPITGLNAPLYANPLEMGYSATLNVNYSAFYWISKGMPREKIVMGIPTYGHSFQLDNEQNHGIMAPAKGFGSLGEMGFTNYREVCEFIRKGGSKVFDEDSRTPYAYGKHDWVSFDDQVSVMEKVEWIKLNGFRGAMILSLNTDDWNGTCHDNETFPLTRVVANNLLSSRELPLDN</sequence>
<dbReference type="SMART" id="SM00636">
    <property type="entry name" value="Glyco_18"/>
    <property type="match status" value="1"/>
</dbReference>
<proteinExistence type="inferred from homology"/>
<dbReference type="InterPro" id="IPR001223">
    <property type="entry name" value="Glyco_hydro18_cat"/>
</dbReference>
<evidence type="ECO:0000256" key="7">
    <source>
        <dbReference type="SAM" id="Phobius"/>
    </source>
</evidence>
<evidence type="ECO:0000256" key="2">
    <source>
        <dbReference type="ARBA" id="ARBA00022801"/>
    </source>
</evidence>
<dbReference type="FunFam" id="3.10.50.10:FF:000003">
    <property type="entry name" value="Class V chitinase CHIT5b"/>
    <property type="match status" value="1"/>
</dbReference>
<dbReference type="SUPFAM" id="SSF54556">
    <property type="entry name" value="Chitinase insertion domain"/>
    <property type="match status" value="1"/>
</dbReference>
<dbReference type="InterPro" id="IPR011583">
    <property type="entry name" value="Chitinase_II/V-like_cat"/>
</dbReference>
<dbReference type="PROSITE" id="PS51910">
    <property type="entry name" value="GH18_2"/>
    <property type="match status" value="1"/>
</dbReference>
<dbReference type="InterPro" id="IPR029070">
    <property type="entry name" value="Chitinase_insertion_sf"/>
</dbReference>
<accession>A0A0C9RT37</accession>
<dbReference type="PROSITE" id="PS01095">
    <property type="entry name" value="GH18_1"/>
    <property type="match status" value="1"/>
</dbReference>
<dbReference type="GO" id="GO:0006032">
    <property type="term" value="P:chitin catabolic process"/>
    <property type="evidence" value="ECO:0007669"/>
    <property type="project" value="TreeGrafter"/>
</dbReference>
<evidence type="ECO:0000256" key="6">
    <source>
        <dbReference type="RuleBase" id="RU004453"/>
    </source>
</evidence>
<dbReference type="GO" id="GO:0005975">
    <property type="term" value="P:carbohydrate metabolic process"/>
    <property type="evidence" value="ECO:0007669"/>
    <property type="project" value="InterPro"/>
</dbReference>
<dbReference type="AlphaFoldDB" id="A0A0C9RT37"/>
<evidence type="ECO:0000256" key="4">
    <source>
        <dbReference type="ARBA" id="ARBA00023295"/>
    </source>
</evidence>
<evidence type="ECO:0000259" key="8">
    <source>
        <dbReference type="PROSITE" id="PS51910"/>
    </source>
</evidence>
<keyword evidence="4 5" id="KW-0326">Glycosidase</keyword>
<dbReference type="InterPro" id="IPR017853">
    <property type="entry name" value="GH"/>
</dbReference>
<dbReference type="Gene3D" id="3.20.20.80">
    <property type="entry name" value="Glycosidases"/>
    <property type="match status" value="1"/>
</dbReference>
<dbReference type="PANTHER" id="PTHR11177:SF390">
    <property type="entry name" value="CHITINASE 11"/>
    <property type="match status" value="1"/>
</dbReference>
<gene>
    <name evidence="9" type="primary">CHIA_1</name>
    <name evidence="9" type="ORF">g.68564</name>
</gene>
<evidence type="ECO:0000313" key="9">
    <source>
        <dbReference type="EMBL" id="JAG81597.1"/>
    </source>
</evidence>
<protein>
    <submittedName>
        <fullName evidence="9">CHIA_1 protein</fullName>
    </submittedName>
</protein>
<dbReference type="SUPFAM" id="SSF51445">
    <property type="entry name" value="(Trans)glycosidases"/>
    <property type="match status" value="1"/>
</dbReference>
<dbReference type="GO" id="GO:0005576">
    <property type="term" value="C:extracellular region"/>
    <property type="evidence" value="ECO:0007669"/>
    <property type="project" value="TreeGrafter"/>
</dbReference>
<keyword evidence="7" id="KW-0812">Transmembrane</keyword>
<keyword evidence="2 5" id="KW-0378">Hydrolase</keyword>
<dbReference type="InterPro" id="IPR050314">
    <property type="entry name" value="Glycosyl_Hydrlase_18"/>
</dbReference>
<keyword evidence="3" id="KW-0325">Glycoprotein</keyword>
<dbReference type="GO" id="GO:0004568">
    <property type="term" value="F:chitinase activity"/>
    <property type="evidence" value="ECO:0007669"/>
    <property type="project" value="UniProtKB-ARBA"/>
</dbReference>
<reference evidence="9" key="1">
    <citation type="submission" date="2015-01" db="EMBL/GenBank/DDBJ databases">
        <title>Transcriptome Assembly of Fopius arisanus.</title>
        <authorList>
            <person name="Geib S."/>
        </authorList>
    </citation>
    <scope>NUCLEOTIDE SEQUENCE</scope>
</reference>
<keyword evidence="7" id="KW-0472">Membrane</keyword>
<feature type="transmembrane region" description="Helical" evidence="7">
    <location>
        <begin position="28"/>
        <end position="49"/>
    </location>
</feature>
<evidence type="ECO:0000256" key="1">
    <source>
        <dbReference type="ARBA" id="ARBA00022729"/>
    </source>
</evidence>
<dbReference type="PANTHER" id="PTHR11177">
    <property type="entry name" value="CHITINASE"/>
    <property type="match status" value="1"/>
</dbReference>
<evidence type="ECO:0000256" key="5">
    <source>
        <dbReference type="RuleBase" id="RU000489"/>
    </source>
</evidence>
<comment type="similarity">
    <text evidence="6">Belongs to the glycosyl hydrolase 18 family.</text>
</comment>